<organism evidence="2 3">
    <name type="scientific">Pyruvatibacter mobilis</name>
    <dbReference type="NCBI Taxonomy" id="1712261"/>
    <lineage>
        <taxon>Bacteria</taxon>
        <taxon>Pseudomonadati</taxon>
        <taxon>Pseudomonadota</taxon>
        <taxon>Alphaproteobacteria</taxon>
        <taxon>Hyphomicrobiales</taxon>
        <taxon>Parvibaculaceae</taxon>
        <taxon>Pyruvatibacter</taxon>
    </lineage>
</organism>
<dbReference type="Gene3D" id="3.30.70.100">
    <property type="match status" value="1"/>
</dbReference>
<dbReference type="SUPFAM" id="SSF54909">
    <property type="entry name" value="Dimeric alpha+beta barrel"/>
    <property type="match status" value="1"/>
</dbReference>
<sequence>MFVAMNRFKIRPGREQDFETIWRERETFLEELPGFKAFHLLRGPADDEHTLYASHTVWASRADFEAWTKSEAFRQAHKGAGGHEDIYVGRPIFEGFEEVEGTEALAKAG</sequence>
<feature type="domain" description="ABM" evidence="1">
    <location>
        <begin position="2"/>
        <end position="93"/>
    </location>
</feature>
<keyword evidence="2" id="KW-0503">Monooxygenase</keyword>
<dbReference type="PANTHER" id="PTHR34474:SF2">
    <property type="entry name" value="SIGNAL TRANSDUCTION PROTEIN TRAP"/>
    <property type="match status" value="1"/>
</dbReference>
<dbReference type="PANTHER" id="PTHR34474">
    <property type="entry name" value="SIGNAL TRANSDUCTION PROTEIN TRAP"/>
    <property type="match status" value="1"/>
</dbReference>
<evidence type="ECO:0000259" key="1">
    <source>
        <dbReference type="PROSITE" id="PS51725"/>
    </source>
</evidence>
<protein>
    <submittedName>
        <fullName evidence="2">Antibiotic biosynthesis monooxygenase</fullName>
    </submittedName>
</protein>
<reference evidence="2 3" key="1">
    <citation type="journal article" date="2016" name="Int. J. Syst. Evol. Microbiol.">
        <title>Pyruvatibacter mobilis gen. nov., sp. nov., a marine bacterium from the culture broth of Picochlorum sp. 122.</title>
        <authorList>
            <person name="Wang G."/>
            <person name="Tang M."/>
            <person name="Wu H."/>
            <person name="Dai S."/>
            <person name="Li T."/>
            <person name="Chen C."/>
            <person name="He H."/>
            <person name="Fan J."/>
            <person name="Xiang W."/>
            <person name="Li X."/>
        </authorList>
    </citation>
    <scope>NUCLEOTIDE SEQUENCE [LARGE SCALE GENOMIC DNA]</scope>
    <source>
        <strain evidence="2 3">GYP-11</strain>
    </source>
</reference>
<dbReference type="InterPro" id="IPR007138">
    <property type="entry name" value="ABM_dom"/>
</dbReference>
<evidence type="ECO:0000313" key="3">
    <source>
        <dbReference type="Proteomes" id="UP000470384"/>
    </source>
</evidence>
<keyword evidence="2" id="KW-0560">Oxidoreductase</keyword>
<dbReference type="RefSeq" id="WP_160587676.1">
    <property type="nucleotide sequence ID" value="NZ_BMHN01000001.1"/>
</dbReference>
<dbReference type="OrthoDB" id="9798115at2"/>
<proteinExistence type="predicted"/>
<dbReference type="GeneID" id="300654476"/>
<dbReference type="AlphaFoldDB" id="A0A845QB04"/>
<dbReference type="GO" id="GO:0004497">
    <property type="term" value="F:monooxygenase activity"/>
    <property type="evidence" value="ECO:0007669"/>
    <property type="project" value="UniProtKB-KW"/>
</dbReference>
<accession>A0A845QB04</accession>
<keyword evidence="3" id="KW-1185">Reference proteome</keyword>
<dbReference type="EMBL" id="WXYQ01000006">
    <property type="protein sequence ID" value="NBG95773.1"/>
    <property type="molecule type" value="Genomic_DNA"/>
</dbReference>
<name>A0A845QB04_9HYPH</name>
<evidence type="ECO:0000313" key="2">
    <source>
        <dbReference type="EMBL" id="NBG95773.1"/>
    </source>
</evidence>
<dbReference type="InterPro" id="IPR050404">
    <property type="entry name" value="Heme-degrading_MO"/>
</dbReference>
<dbReference type="InterPro" id="IPR011008">
    <property type="entry name" value="Dimeric_a/b-barrel"/>
</dbReference>
<comment type="caution">
    <text evidence="2">The sequence shown here is derived from an EMBL/GenBank/DDBJ whole genome shotgun (WGS) entry which is preliminary data.</text>
</comment>
<dbReference type="Proteomes" id="UP000470384">
    <property type="component" value="Unassembled WGS sequence"/>
</dbReference>
<gene>
    <name evidence="2" type="ORF">GTQ45_08510</name>
</gene>
<dbReference type="Pfam" id="PF03992">
    <property type="entry name" value="ABM"/>
    <property type="match status" value="1"/>
</dbReference>
<dbReference type="PROSITE" id="PS51725">
    <property type="entry name" value="ABM"/>
    <property type="match status" value="1"/>
</dbReference>